<evidence type="ECO:0000256" key="5">
    <source>
        <dbReference type="ARBA" id="ARBA00023204"/>
    </source>
</evidence>
<evidence type="ECO:0000313" key="12">
    <source>
        <dbReference type="Proteomes" id="UP000009149"/>
    </source>
</evidence>
<keyword evidence="4" id="KW-0378">Hydrolase</keyword>
<protein>
    <recommendedName>
        <fullName evidence="2">DNA-(apurinic or apyrimidinic site) lyase</fullName>
        <ecNumber evidence="2">4.2.99.18</ecNumber>
    </recommendedName>
</protein>
<keyword evidence="7" id="KW-0511">Multifunctional enzyme</keyword>
<dbReference type="EMBL" id="CP000975">
    <property type="protein sequence ID" value="ACD83001.1"/>
    <property type="molecule type" value="Genomic_DNA"/>
</dbReference>
<dbReference type="SMART" id="SM00478">
    <property type="entry name" value="ENDO3c"/>
    <property type="match status" value="1"/>
</dbReference>
<dbReference type="KEGG" id="min:Minf_0946"/>
<reference evidence="11 12" key="1">
    <citation type="journal article" date="2008" name="Biol. Direct">
        <title>Complete genome sequence of the extremely acidophilic methanotroph isolate V4, Methylacidiphilum infernorum, a representative of the bacterial phylum Verrucomicrobia.</title>
        <authorList>
            <person name="Hou S."/>
            <person name="Makarova K.S."/>
            <person name="Saw J.H."/>
            <person name="Senin P."/>
            <person name="Ly B.V."/>
            <person name="Zhou Z."/>
            <person name="Ren Y."/>
            <person name="Wang J."/>
            <person name="Galperin M.Y."/>
            <person name="Omelchenko M.V."/>
            <person name="Wolf Y.I."/>
            <person name="Yutin N."/>
            <person name="Koonin E.V."/>
            <person name="Stott M.B."/>
            <person name="Mountain B.W."/>
            <person name="Crowe M.A."/>
            <person name="Smirnova A.V."/>
            <person name="Dunfield P.F."/>
            <person name="Feng L."/>
            <person name="Wang L."/>
            <person name="Alam M."/>
        </authorList>
    </citation>
    <scope>NUCLEOTIDE SEQUENCE [LARGE SCALE GENOMIC DNA]</scope>
    <source>
        <strain evidence="12">Isolate V4</strain>
    </source>
</reference>
<dbReference type="InterPro" id="IPR023170">
    <property type="entry name" value="HhH_base_excis_C"/>
</dbReference>
<dbReference type="PANTHER" id="PTHR10242">
    <property type="entry name" value="8-OXOGUANINE DNA GLYCOSYLASE"/>
    <property type="match status" value="1"/>
</dbReference>
<evidence type="ECO:0000313" key="11">
    <source>
        <dbReference type="EMBL" id="ACD83001.1"/>
    </source>
</evidence>
<dbReference type="GO" id="GO:0140078">
    <property type="term" value="F:class I DNA-(apurinic or apyrimidinic site) endonuclease activity"/>
    <property type="evidence" value="ECO:0007669"/>
    <property type="project" value="UniProtKB-EC"/>
</dbReference>
<evidence type="ECO:0000256" key="8">
    <source>
        <dbReference type="ARBA" id="ARBA00023295"/>
    </source>
</evidence>
<dbReference type="HOGENOM" id="CLU_027543_3_0_0"/>
<dbReference type="Gene3D" id="1.10.340.30">
    <property type="entry name" value="Hypothetical protein, domain 2"/>
    <property type="match status" value="1"/>
</dbReference>
<dbReference type="SUPFAM" id="SSF48150">
    <property type="entry name" value="DNA-glycosylase"/>
    <property type="match status" value="1"/>
</dbReference>
<dbReference type="Gene3D" id="3.30.310.260">
    <property type="match status" value="1"/>
</dbReference>
<dbReference type="GO" id="GO:0008534">
    <property type="term" value="F:oxidized purine nucleobase lesion DNA N-glycosylase activity"/>
    <property type="evidence" value="ECO:0007669"/>
    <property type="project" value="InterPro"/>
</dbReference>
<dbReference type="eggNOG" id="COG0122">
    <property type="taxonomic scope" value="Bacteria"/>
</dbReference>
<evidence type="ECO:0000259" key="10">
    <source>
        <dbReference type="SMART" id="SM00478"/>
    </source>
</evidence>
<dbReference type="Proteomes" id="UP000009149">
    <property type="component" value="Chromosome"/>
</dbReference>
<sequence length="320" mass="36817">MKRALSVFKNMPEYSLEQVVHDWSLIGEYGKDLVDVDATLGSGQAFSWQRIAKGSWIGQVGADPYALIPGEKNLNVYSPRGSFCAFQEYFQTEFDLEKVFQSFPPGDLVLERARCSCPRLRILKQDPWETLVCFLSSSAKPIVQIRKICGRLRAFYGKEIYPRFFSFPSAEDIIVKGPEGLKQARLGFRANFIWKVSTILSKLKPNLLLELKDAPTGDIRQILMELPGVGRKIADCVLLFGYGRLEVFPIDRWMERVLRTFYSPLLKRAQPSHKELLEFSSTYFGPFAGYAQQYLFYWARTAFWKKGGLWEYHERDGAKI</sequence>
<keyword evidence="5" id="KW-0234">DNA repair</keyword>
<dbReference type="STRING" id="481448.Minf_0946"/>
<evidence type="ECO:0000256" key="2">
    <source>
        <dbReference type="ARBA" id="ARBA00012720"/>
    </source>
</evidence>
<dbReference type="SUPFAM" id="SSF55945">
    <property type="entry name" value="TATA-box binding protein-like"/>
    <property type="match status" value="1"/>
</dbReference>
<evidence type="ECO:0000256" key="9">
    <source>
        <dbReference type="ARBA" id="ARBA00044632"/>
    </source>
</evidence>
<dbReference type="Pfam" id="PF07934">
    <property type="entry name" value="OGG_N"/>
    <property type="match status" value="1"/>
</dbReference>
<name>B3DUJ8_METI4</name>
<dbReference type="PANTHER" id="PTHR10242:SF2">
    <property type="entry name" value="N-GLYCOSYLASE_DNA LYASE"/>
    <property type="match status" value="1"/>
</dbReference>
<proteinExistence type="inferred from homology"/>
<dbReference type="CDD" id="cd00056">
    <property type="entry name" value="ENDO3c"/>
    <property type="match status" value="1"/>
</dbReference>
<comment type="catalytic activity">
    <reaction evidence="9">
        <text>2'-deoxyribonucleotide-(2'-deoxyribose 5'-phosphate)-2'-deoxyribonucleotide-DNA = a 3'-end 2'-deoxyribonucleotide-(2,3-dehydro-2,3-deoxyribose 5'-phosphate)-DNA + a 5'-end 5'-phospho-2'-deoxyribonucleoside-DNA + H(+)</text>
        <dbReference type="Rhea" id="RHEA:66592"/>
        <dbReference type="Rhea" id="RHEA-COMP:13180"/>
        <dbReference type="Rhea" id="RHEA-COMP:16897"/>
        <dbReference type="Rhea" id="RHEA-COMP:17067"/>
        <dbReference type="ChEBI" id="CHEBI:15378"/>
        <dbReference type="ChEBI" id="CHEBI:136412"/>
        <dbReference type="ChEBI" id="CHEBI:157695"/>
        <dbReference type="ChEBI" id="CHEBI:167181"/>
        <dbReference type="EC" id="4.2.99.18"/>
    </reaction>
</comment>
<dbReference type="GO" id="GO:0006284">
    <property type="term" value="P:base-excision repair"/>
    <property type="evidence" value="ECO:0007669"/>
    <property type="project" value="InterPro"/>
</dbReference>
<keyword evidence="6" id="KW-0456">Lyase</keyword>
<dbReference type="GO" id="GO:0003684">
    <property type="term" value="F:damaged DNA binding"/>
    <property type="evidence" value="ECO:0007669"/>
    <property type="project" value="InterPro"/>
</dbReference>
<comment type="similarity">
    <text evidence="1">Belongs to the type-1 OGG1 family.</text>
</comment>
<keyword evidence="8" id="KW-0326">Glycosidase</keyword>
<gene>
    <name evidence="11" type="primary">alkA</name>
    <name evidence="11" type="ordered locus">Minf_0946</name>
</gene>
<dbReference type="GO" id="GO:0006289">
    <property type="term" value="P:nucleotide-excision repair"/>
    <property type="evidence" value="ECO:0007669"/>
    <property type="project" value="InterPro"/>
</dbReference>
<accession>B3DUJ8</accession>
<dbReference type="InterPro" id="IPR011257">
    <property type="entry name" value="DNA_glycosylase"/>
</dbReference>
<dbReference type="InterPro" id="IPR052054">
    <property type="entry name" value="Oxidative_DNA_repair_enzyme"/>
</dbReference>
<dbReference type="InterPro" id="IPR003265">
    <property type="entry name" value="HhH-GPD_domain"/>
</dbReference>
<evidence type="ECO:0000256" key="6">
    <source>
        <dbReference type="ARBA" id="ARBA00023239"/>
    </source>
</evidence>
<organism evidence="11 12">
    <name type="scientific">Methylacidiphilum infernorum (isolate V4)</name>
    <name type="common">Methylokorus infernorum (strain V4)</name>
    <dbReference type="NCBI Taxonomy" id="481448"/>
    <lineage>
        <taxon>Bacteria</taxon>
        <taxon>Pseudomonadati</taxon>
        <taxon>Verrucomicrobiota</taxon>
        <taxon>Methylacidiphilae</taxon>
        <taxon>Methylacidiphilales</taxon>
        <taxon>Methylacidiphilaceae</taxon>
        <taxon>Methylacidiphilum (ex Ratnadevi et al. 2023)</taxon>
    </lineage>
</organism>
<evidence type="ECO:0000256" key="3">
    <source>
        <dbReference type="ARBA" id="ARBA00022763"/>
    </source>
</evidence>
<evidence type="ECO:0000256" key="1">
    <source>
        <dbReference type="ARBA" id="ARBA00010679"/>
    </source>
</evidence>
<dbReference type="EC" id="4.2.99.18" evidence="2"/>
<keyword evidence="3" id="KW-0227">DNA damage</keyword>
<dbReference type="Gene3D" id="1.10.1670.10">
    <property type="entry name" value="Helix-hairpin-Helix base-excision DNA repair enzymes (C-terminal)"/>
    <property type="match status" value="1"/>
</dbReference>
<evidence type="ECO:0000256" key="7">
    <source>
        <dbReference type="ARBA" id="ARBA00023268"/>
    </source>
</evidence>
<evidence type="ECO:0000256" key="4">
    <source>
        <dbReference type="ARBA" id="ARBA00022801"/>
    </source>
</evidence>
<dbReference type="InterPro" id="IPR012904">
    <property type="entry name" value="OGG_N"/>
</dbReference>
<feature type="domain" description="HhH-GPD" evidence="10">
    <location>
        <begin position="148"/>
        <end position="300"/>
    </location>
</feature>
<dbReference type="AlphaFoldDB" id="B3DUJ8"/>